<protein>
    <submittedName>
        <fullName evidence="1">Uncharacterized protein</fullName>
    </submittedName>
</protein>
<reference evidence="1" key="1">
    <citation type="journal article" date="2020" name="Stud. Mycol.">
        <title>101 Dothideomycetes genomes: a test case for predicting lifestyles and emergence of pathogens.</title>
        <authorList>
            <person name="Haridas S."/>
            <person name="Albert R."/>
            <person name="Binder M."/>
            <person name="Bloem J."/>
            <person name="Labutti K."/>
            <person name="Salamov A."/>
            <person name="Andreopoulos B."/>
            <person name="Baker S."/>
            <person name="Barry K."/>
            <person name="Bills G."/>
            <person name="Bluhm B."/>
            <person name="Cannon C."/>
            <person name="Castanera R."/>
            <person name="Culley D."/>
            <person name="Daum C."/>
            <person name="Ezra D."/>
            <person name="Gonzalez J."/>
            <person name="Henrissat B."/>
            <person name="Kuo A."/>
            <person name="Liang C."/>
            <person name="Lipzen A."/>
            <person name="Lutzoni F."/>
            <person name="Magnuson J."/>
            <person name="Mondo S."/>
            <person name="Nolan M."/>
            <person name="Ohm R."/>
            <person name="Pangilinan J."/>
            <person name="Park H.-J."/>
            <person name="Ramirez L."/>
            <person name="Alfaro M."/>
            <person name="Sun H."/>
            <person name="Tritt A."/>
            <person name="Yoshinaga Y."/>
            <person name="Zwiers L.-H."/>
            <person name="Turgeon B."/>
            <person name="Goodwin S."/>
            <person name="Spatafora J."/>
            <person name="Crous P."/>
            <person name="Grigoriev I."/>
        </authorList>
    </citation>
    <scope>NUCLEOTIDE SEQUENCE</scope>
    <source>
        <strain evidence="1">CBS 627.86</strain>
    </source>
</reference>
<evidence type="ECO:0000313" key="2">
    <source>
        <dbReference type="Proteomes" id="UP000799770"/>
    </source>
</evidence>
<name>A0A6A5YIE5_9PLEO</name>
<gene>
    <name evidence="1" type="ORF">BDV96DRAFT_332298</name>
</gene>
<proteinExistence type="predicted"/>
<sequence length="302" mass="34708">MQSYPLIQACGTNNFEMGNAKADGFQIPNGPYVRYTFGNKYHQHVRETAKCMELSGMKLSKTKLKKLRKELTKLAKDVFKSAAPKIIAKNPHIMRQKEITAELQGSVHMTTIGGARAGTAPIRDEPHITVKLIVPHGTCIKYRSQYNYAYWMHIYTYCANDAKTIPDYNNKSYRGFSTTLDKFLERGMCQEPFQPYRGGKRDDRPYGPVESGCSGWEVARETYRQLPDANTDLFFCKLEMLDFQIFNQSKSHNSPFIAYQLIGNVECDYPPKLKEWYDAFKGKQMLPKDSIPGHVLKLVFYF</sequence>
<organism evidence="1 2">
    <name type="scientific">Lophiotrema nucula</name>
    <dbReference type="NCBI Taxonomy" id="690887"/>
    <lineage>
        <taxon>Eukaryota</taxon>
        <taxon>Fungi</taxon>
        <taxon>Dikarya</taxon>
        <taxon>Ascomycota</taxon>
        <taxon>Pezizomycotina</taxon>
        <taxon>Dothideomycetes</taxon>
        <taxon>Pleosporomycetidae</taxon>
        <taxon>Pleosporales</taxon>
        <taxon>Lophiotremataceae</taxon>
        <taxon>Lophiotrema</taxon>
    </lineage>
</organism>
<keyword evidence="2" id="KW-1185">Reference proteome</keyword>
<evidence type="ECO:0000313" key="1">
    <source>
        <dbReference type="EMBL" id="KAF2106494.1"/>
    </source>
</evidence>
<dbReference type="EMBL" id="ML977362">
    <property type="protein sequence ID" value="KAF2106494.1"/>
    <property type="molecule type" value="Genomic_DNA"/>
</dbReference>
<accession>A0A6A5YIE5</accession>
<dbReference type="Proteomes" id="UP000799770">
    <property type="component" value="Unassembled WGS sequence"/>
</dbReference>
<dbReference type="AlphaFoldDB" id="A0A6A5YIE5"/>